<feature type="transmembrane region" description="Helical" evidence="1">
    <location>
        <begin position="67"/>
        <end position="83"/>
    </location>
</feature>
<dbReference type="AlphaFoldDB" id="A0A2V3WED5"/>
<feature type="transmembrane region" description="Helical" evidence="1">
    <location>
        <begin position="44"/>
        <end position="61"/>
    </location>
</feature>
<evidence type="ECO:0008006" key="4">
    <source>
        <dbReference type="Google" id="ProtNLM"/>
    </source>
</evidence>
<comment type="caution">
    <text evidence="2">The sequence shown here is derived from an EMBL/GenBank/DDBJ whole genome shotgun (WGS) entry which is preliminary data.</text>
</comment>
<reference evidence="2 3" key="1">
    <citation type="submission" date="2018-05" db="EMBL/GenBank/DDBJ databases">
        <title>Genomic Encyclopedia of Type Strains, Phase IV (KMG-IV): sequencing the most valuable type-strain genomes for metagenomic binning, comparative biology and taxonomic classification.</title>
        <authorList>
            <person name="Goeker M."/>
        </authorList>
    </citation>
    <scope>NUCLEOTIDE SEQUENCE [LARGE SCALE GENOMIC DNA]</scope>
    <source>
        <strain evidence="2 3">DSM 22440</strain>
    </source>
</reference>
<feature type="transmembrane region" description="Helical" evidence="1">
    <location>
        <begin position="12"/>
        <end position="32"/>
    </location>
</feature>
<sequence>MAQAYMFESDLVKVIIGVITVTLTAIISYLVLYKKFNLSKELSMLIPFSIAFPILFLFSLIHNENPPYFLFALALTLMARLLYRVNKQKSLKKNSTNKSE</sequence>
<gene>
    <name evidence="2" type="ORF">DES38_10569</name>
</gene>
<evidence type="ECO:0000256" key="1">
    <source>
        <dbReference type="SAM" id="Phobius"/>
    </source>
</evidence>
<keyword evidence="1" id="KW-1133">Transmembrane helix</keyword>
<accession>A0A2V3WED5</accession>
<dbReference type="EMBL" id="QJJR01000005">
    <property type="protein sequence ID" value="PXW91448.1"/>
    <property type="molecule type" value="Genomic_DNA"/>
</dbReference>
<name>A0A2V3WED5_9BACI</name>
<dbReference type="OrthoDB" id="9958789at2"/>
<keyword evidence="1" id="KW-0472">Membrane</keyword>
<protein>
    <recommendedName>
        <fullName evidence="4">YlaH-like protein</fullName>
    </recommendedName>
</protein>
<dbReference type="RefSeq" id="WP_110251228.1">
    <property type="nucleotide sequence ID" value="NZ_QJJR01000005.1"/>
</dbReference>
<keyword evidence="1" id="KW-0812">Transmembrane</keyword>
<evidence type="ECO:0000313" key="3">
    <source>
        <dbReference type="Proteomes" id="UP000247922"/>
    </source>
</evidence>
<dbReference type="Proteomes" id="UP000247922">
    <property type="component" value="Unassembled WGS sequence"/>
</dbReference>
<keyword evidence="3" id="KW-1185">Reference proteome</keyword>
<proteinExistence type="predicted"/>
<evidence type="ECO:0000313" key="2">
    <source>
        <dbReference type="EMBL" id="PXW91448.1"/>
    </source>
</evidence>
<organism evidence="2 3">
    <name type="scientific">Streptohalobacillus salinus</name>
    <dbReference type="NCBI Taxonomy" id="621096"/>
    <lineage>
        <taxon>Bacteria</taxon>
        <taxon>Bacillati</taxon>
        <taxon>Bacillota</taxon>
        <taxon>Bacilli</taxon>
        <taxon>Bacillales</taxon>
        <taxon>Bacillaceae</taxon>
        <taxon>Streptohalobacillus</taxon>
    </lineage>
</organism>